<comment type="caution">
    <text evidence="1">The sequence shown here is derived from an EMBL/GenBank/DDBJ whole genome shotgun (WGS) entry which is preliminary data.</text>
</comment>
<accession>A0ABS9SPY3</accession>
<evidence type="ECO:0000313" key="1">
    <source>
        <dbReference type="EMBL" id="MCH5600438.1"/>
    </source>
</evidence>
<evidence type="ECO:0000313" key="2">
    <source>
        <dbReference type="Proteomes" id="UP001202248"/>
    </source>
</evidence>
<dbReference type="Proteomes" id="UP001202248">
    <property type="component" value="Unassembled WGS sequence"/>
</dbReference>
<name>A0ABS9SPY3_9BACT</name>
<protein>
    <submittedName>
        <fullName evidence="1">Uncharacterized protein</fullName>
    </submittedName>
</protein>
<sequence length="267" mass="28857">MTKMPSTGYEATADSYYDATGAFGEFTNFKLETVADTSDLTLYYHTFQDASDANSDIMSFRVVPGGLDFYKEYELAGVKFKALSLVAPATSYPFGYYEDAAKTFKIVPVVPPVNAWFVANNWAFAYSGVGVFGKTYWNTSKANLTANGYTLNNFNINGNYYSYKAITFVLNNGAIQGGVTYNITPVAGTRDEVSLSLAGGILNLTGGFGVTHWSAGLNQLSAPLSGKTFRITASTTNKPNEILLTDKANAANTFKLVIGTISDPFNK</sequence>
<keyword evidence="2" id="KW-1185">Reference proteome</keyword>
<reference evidence="1 2" key="1">
    <citation type="submission" date="2022-02" db="EMBL/GenBank/DDBJ databases">
        <authorList>
            <person name="Min J."/>
        </authorList>
    </citation>
    <scope>NUCLEOTIDE SEQUENCE [LARGE SCALE GENOMIC DNA]</scope>
    <source>
        <strain evidence="1 2">GR10-1</strain>
    </source>
</reference>
<dbReference type="EMBL" id="JAKWBL010000004">
    <property type="protein sequence ID" value="MCH5600438.1"/>
    <property type="molecule type" value="Genomic_DNA"/>
</dbReference>
<dbReference type="RefSeq" id="WP_240832601.1">
    <property type="nucleotide sequence ID" value="NZ_JAKWBL010000004.1"/>
</dbReference>
<organism evidence="1 2">
    <name type="scientific">Niabella ginsengisoli</name>
    <dbReference type="NCBI Taxonomy" id="522298"/>
    <lineage>
        <taxon>Bacteria</taxon>
        <taxon>Pseudomonadati</taxon>
        <taxon>Bacteroidota</taxon>
        <taxon>Chitinophagia</taxon>
        <taxon>Chitinophagales</taxon>
        <taxon>Chitinophagaceae</taxon>
        <taxon>Niabella</taxon>
    </lineage>
</organism>
<gene>
    <name evidence="1" type="ORF">MKP09_22230</name>
</gene>
<proteinExistence type="predicted"/>